<evidence type="ECO:0000313" key="3">
    <source>
        <dbReference type="Proteomes" id="UP001172684"/>
    </source>
</evidence>
<accession>A0ABQ9NV71</accession>
<keyword evidence="3" id="KW-1185">Reference proteome</keyword>
<dbReference type="PANTHER" id="PTHR15615:SF27">
    <property type="entry name" value="PHO85 CYCLIN CLG1"/>
    <property type="match status" value="1"/>
</dbReference>
<dbReference type="Pfam" id="PF08613">
    <property type="entry name" value="Cyclin"/>
    <property type="match status" value="1"/>
</dbReference>
<evidence type="ECO:0008006" key="4">
    <source>
        <dbReference type="Google" id="ProtNLM"/>
    </source>
</evidence>
<dbReference type="InterPro" id="IPR013922">
    <property type="entry name" value="Cyclin_PHO80-like"/>
</dbReference>
<feature type="compositionally biased region" description="Low complexity" evidence="1">
    <location>
        <begin position="430"/>
        <end position="440"/>
    </location>
</feature>
<protein>
    <recommendedName>
        <fullName evidence="4">Cyclin N-terminal domain-containing protein</fullName>
    </recommendedName>
</protein>
<sequence length="486" mass="54301">MPSFYPRTAPRQPPLTPPEFIPNGYGNSSCSVSQYQRASFVAQPGTGSQEEGYYDFADRYGQQSAMVSQPLMYQPNAGYGNAMGGLSSQNMFYKPIGAPMLPPMRIPDELAMAEADMSHQSQQRLQAEQQAREEKPVGGVSAKLDYDMDCMTDFVSEMTQGMYEILKSPICIADVDLFRSVQSGRPLPPSFRKWVYRVLSATRLPSATILLSLQYLSMRMDMLSNGGRYNAVEGQIYRLLTIALVLGSKFLDDNTFINRSWSEVSGINVLDLNQLEREWLVAIDFHLHRDPLEQQGFCSWLEHWKDYEAKAIARSAKPSKLSPLDTSVQHQRPVPKAFSSAGFQPSFNKPAPTQYEATTARNRYSASGFSQYDPWLVPRSATDTSPDSAPLTGPTTPEYYGGPGTWAPLEGYSRRSMFGYPSVTQPPQPQAQTQQQSQPTGYGTPFTPQYPHQMWSGHGMGCSCMYCARQQPYLMAHGYRPTPVVC</sequence>
<dbReference type="PANTHER" id="PTHR15615">
    <property type="match status" value="1"/>
</dbReference>
<dbReference type="CDD" id="cd20557">
    <property type="entry name" value="CYCLIN_ScPCL1-like"/>
    <property type="match status" value="1"/>
</dbReference>
<reference evidence="2" key="1">
    <citation type="submission" date="2022-10" db="EMBL/GenBank/DDBJ databases">
        <title>Culturing micro-colonial fungi from biological soil crusts in the Mojave desert and describing Neophaeococcomyces mojavensis, and introducing the new genera and species Taxawa tesnikishii.</title>
        <authorList>
            <person name="Kurbessoian T."/>
            <person name="Stajich J.E."/>
        </authorList>
    </citation>
    <scope>NUCLEOTIDE SEQUENCE</scope>
    <source>
        <strain evidence="2">TK_1</strain>
    </source>
</reference>
<dbReference type="Gene3D" id="1.10.472.10">
    <property type="entry name" value="Cyclin-like"/>
    <property type="match status" value="1"/>
</dbReference>
<name>A0ABQ9NV71_9PEZI</name>
<feature type="region of interest" description="Disordered" evidence="1">
    <location>
        <begin position="379"/>
        <end position="403"/>
    </location>
</feature>
<evidence type="ECO:0000313" key="2">
    <source>
        <dbReference type="EMBL" id="KAJ9664941.1"/>
    </source>
</evidence>
<feature type="compositionally biased region" description="Low complexity" evidence="1">
    <location>
        <begin position="120"/>
        <end position="129"/>
    </location>
</feature>
<organism evidence="2 3">
    <name type="scientific">Coniosporium apollinis</name>
    <dbReference type="NCBI Taxonomy" id="61459"/>
    <lineage>
        <taxon>Eukaryota</taxon>
        <taxon>Fungi</taxon>
        <taxon>Dikarya</taxon>
        <taxon>Ascomycota</taxon>
        <taxon>Pezizomycotina</taxon>
        <taxon>Dothideomycetes</taxon>
        <taxon>Dothideomycetes incertae sedis</taxon>
        <taxon>Coniosporium</taxon>
    </lineage>
</organism>
<proteinExistence type="predicted"/>
<feature type="compositionally biased region" description="Low complexity" evidence="1">
    <location>
        <begin position="390"/>
        <end position="400"/>
    </location>
</feature>
<dbReference type="EMBL" id="JAPDRL010000034">
    <property type="protein sequence ID" value="KAJ9664941.1"/>
    <property type="molecule type" value="Genomic_DNA"/>
</dbReference>
<evidence type="ECO:0000256" key="1">
    <source>
        <dbReference type="SAM" id="MobiDB-lite"/>
    </source>
</evidence>
<gene>
    <name evidence="2" type="ORF">H2201_004993</name>
</gene>
<feature type="region of interest" description="Disordered" evidence="1">
    <location>
        <begin position="119"/>
        <end position="138"/>
    </location>
</feature>
<dbReference type="Proteomes" id="UP001172684">
    <property type="component" value="Unassembled WGS sequence"/>
</dbReference>
<comment type="caution">
    <text evidence="2">The sequence shown here is derived from an EMBL/GenBank/DDBJ whole genome shotgun (WGS) entry which is preliminary data.</text>
</comment>
<feature type="region of interest" description="Disordered" evidence="1">
    <location>
        <begin position="418"/>
        <end position="447"/>
    </location>
</feature>